<name>A0ABT1XUB0_9SPHN</name>
<proteinExistence type="predicted"/>
<comment type="caution">
    <text evidence="1">The sequence shown here is derived from an EMBL/GenBank/DDBJ whole genome shotgun (WGS) entry which is preliminary data.</text>
</comment>
<reference evidence="1 2" key="1">
    <citation type="submission" date="2022-08" db="EMBL/GenBank/DDBJ databases">
        <title>Polyphasic taxonomy analysis of Qipengyuania sp.RS5-5.</title>
        <authorList>
            <person name="Xamxidin M."/>
            <person name="Wu M."/>
        </authorList>
    </citation>
    <scope>NUCLEOTIDE SEQUENCE [LARGE SCALE GENOMIC DNA]</scope>
    <source>
        <strain evidence="1 2">RS5-5</strain>
    </source>
</reference>
<organism evidence="1 2">
    <name type="scientific">Parerythrobacter lacustris</name>
    <dbReference type="NCBI Taxonomy" id="2969984"/>
    <lineage>
        <taxon>Bacteria</taxon>
        <taxon>Pseudomonadati</taxon>
        <taxon>Pseudomonadota</taxon>
        <taxon>Alphaproteobacteria</taxon>
        <taxon>Sphingomonadales</taxon>
        <taxon>Erythrobacteraceae</taxon>
        <taxon>Parerythrobacter</taxon>
    </lineage>
</organism>
<keyword evidence="2" id="KW-1185">Reference proteome</keyword>
<accession>A0ABT1XUB0</accession>
<evidence type="ECO:0000313" key="1">
    <source>
        <dbReference type="EMBL" id="MCR2835248.1"/>
    </source>
</evidence>
<protein>
    <submittedName>
        <fullName evidence="1">Uncharacterized protein</fullName>
    </submittedName>
</protein>
<dbReference type="RefSeq" id="WP_257597139.1">
    <property type="nucleotide sequence ID" value="NZ_JANKHH010000008.1"/>
</dbReference>
<sequence length="248" mass="28240">MPDFVWMEIYKPQSIDGLRASLSVAADFPSQVLHLRGAREIAGIDPRPAGFGNRMIWPGAQRDLNGTIRVLETFDDSSIARFRSFQSHTEAANQHLGSMIAAAGDLPELFTSISRNLTQHELKIIRKRGRLPLTVIEKIMEMTRVLSEGFAKSPHIKIKRPSPKSYFDSYIVRVSLSLSLYFLDWVRRGSPKNQSPKRIRNDVIDRVIATYGTYFNGVLTKDRKAYDAHIELRIVLENLNARVPQQYV</sequence>
<dbReference type="Proteomes" id="UP001206067">
    <property type="component" value="Unassembled WGS sequence"/>
</dbReference>
<gene>
    <name evidence="1" type="ORF">NSO95_14975</name>
</gene>
<dbReference type="EMBL" id="JANKHH010000008">
    <property type="protein sequence ID" value="MCR2835248.1"/>
    <property type="molecule type" value="Genomic_DNA"/>
</dbReference>
<evidence type="ECO:0000313" key="2">
    <source>
        <dbReference type="Proteomes" id="UP001206067"/>
    </source>
</evidence>